<dbReference type="Proteomes" id="UP000663829">
    <property type="component" value="Unassembled WGS sequence"/>
</dbReference>
<dbReference type="Proteomes" id="UP000681722">
    <property type="component" value="Unassembled WGS sequence"/>
</dbReference>
<proteinExistence type="predicted"/>
<evidence type="ECO:0000313" key="3">
    <source>
        <dbReference type="EMBL" id="CAF3999477.1"/>
    </source>
</evidence>
<evidence type="ECO:0000313" key="1">
    <source>
        <dbReference type="EMBL" id="CAF1237116.1"/>
    </source>
</evidence>
<feature type="non-terminal residue" evidence="1">
    <location>
        <position position="295"/>
    </location>
</feature>
<dbReference type="Pfam" id="PF13289">
    <property type="entry name" value="SIR2_2"/>
    <property type="match status" value="1"/>
</dbReference>
<organism evidence="1 5">
    <name type="scientific">Didymodactylos carnosus</name>
    <dbReference type="NCBI Taxonomy" id="1234261"/>
    <lineage>
        <taxon>Eukaryota</taxon>
        <taxon>Metazoa</taxon>
        <taxon>Spiralia</taxon>
        <taxon>Gnathifera</taxon>
        <taxon>Rotifera</taxon>
        <taxon>Eurotatoria</taxon>
        <taxon>Bdelloidea</taxon>
        <taxon>Philodinida</taxon>
        <taxon>Philodinidae</taxon>
        <taxon>Didymodactylos</taxon>
    </lineage>
</organism>
<evidence type="ECO:0000313" key="5">
    <source>
        <dbReference type="Proteomes" id="UP000663829"/>
    </source>
</evidence>
<evidence type="ECO:0000313" key="4">
    <source>
        <dbReference type="EMBL" id="CAF4294095.1"/>
    </source>
</evidence>
<dbReference type="Proteomes" id="UP000677228">
    <property type="component" value="Unassembled WGS sequence"/>
</dbReference>
<dbReference type="EMBL" id="CAJOBA010056677">
    <property type="protein sequence ID" value="CAF4294095.1"/>
    <property type="molecule type" value="Genomic_DNA"/>
</dbReference>
<dbReference type="EMBL" id="CAJOBC010009905">
    <property type="protein sequence ID" value="CAF3999477.1"/>
    <property type="molecule type" value="Genomic_DNA"/>
</dbReference>
<dbReference type="EMBL" id="CAJNOK010034631">
    <property type="protein sequence ID" value="CAF1505846.1"/>
    <property type="molecule type" value="Genomic_DNA"/>
</dbReference>
<dbReference type="AlphaFoldDB" id="A0A814Z033"/>
<dbReference type="Proteomes" id="UP000682733">
    <property type="component" value="Unassembled WGS sequence"/>
</dbReference>
<accession>A0A814Z033</accession>
<comment type="caution">
    <text evidence="1">The sequence shown here is derived from an EMBL/GenBank/DDBJ whole genome shotgun (WGS) entry which is preliminary data.</text>
</comment>
<evidence type="ECO:0000313" key="2">
    <source>
        <dbReference type="EMBL" id="CAF1505846.1"/>
    </source>
</evidence>
<dbReference type="EMBL" id="CAJNOQ010009899">
    <property type="protein sequence ID" value="CAF1237116.1"/>
    <property type="molecule type" value="Genomic_DNA"/>
</dbReference>
<reference evidence="1" key="1">
    <citation type="submission" date="2021-02" db="EMBL/GenBank/DDBJ databases">
        <authorList>
            <person name="Nowell W R."/>
        </authorList>
    </citation>
    <scope>NUCLEOTIDE SEQUENCE</scope>
</reference>
<name>A0A814Z033_9BILA</name>
<evidence type="ECO:0008006" key="6">
    <source>
        <dbReference type="Google" id="ProtNLM"/>
    </source>
</evidence>
<gene>
    <name evidence="1" type="ORF">GPM918_LOCUS25473</name>
    <name evidence="2" type="ORF">OVA965_LOCUS37149</name>
    <name evidence="3" type="ORF">SRO942_LOCUS25481</name>
    <name evidence="4" type="ORF">TMI583_LOCUS38208</name>
</gene>
<keyword evidence="5" id="KW-1185">Reference proteome</keyword>
<sequence>MVDDIRQQYRQTVESHQLVGASDVNSGKEKNPQRYSPQFCCTASHQATVVPQQQLINDELITHNLLHLSSYCPKVKSFIDEEQLNELALLGLEEFASSPFAILYGETSTNFQLLATSGLQKLVKSYTSPTEWQIADRPTAWEIIKPHFWTGPPRIRFEGVFDIIQQYIDPNLSVLDILNSGTSRPSRTHDALAVLAFMSTVVTTNFDHLIEDAGRYRPGYNPNTVPFNVFYTEADFGKARNSLGNSASSIPEFKGLWKIHGTVARWENNSWSLVRADEDGGPVATFRHLSSTRES</sequence>
<protein>
    <recommendedName>
        <fullName evidence="6">SIR2-like domain-containing protein</fullName>
    </recommendedName>
</protein>